<dbReference type="PANTHER" id="PTHR35558">
    <property type="entry name" value="SGNH_HYDRO DOMAIN-CONTAINING PROTEIN"/>
    <property type="match status" value="1"/>
</dbReference>
<evidence type="ECO:0000313" key="3">
    <source>
        <dbReference type="Proteomes" id="UP001186944"/>
    </source>
</evidence>
<sequence length="441" mass="48439">MPPRRATKRRNPNPPPQATQPINANVLPISDDQVQIPNEQFSTGTNNSQLQIDYAELAKHIVHQQSLQSQFAAGSPSQVVSNSNTQLFNANQMPGTSTSATTSNANQMTGTMSVPNSNTQLFNANQMPGTSTSATTSNANQMTRTMSAPSGTTQTVPPSPIGIMNQQATANKPADSHQAEASCSNESHSNVNSILDAVFSAGESVRSSSDACLSLISLTESVPLGATTSAKIKNKIWSNEFVDLKSLLPDQKDEPLSITIKAGKIDVEQSSKNKAPLNINQWTDAFLIFSSIYLEKNPQDACHLLKYCFSVREMSRMHIDPAWRGYDESFRRLRESNTLAWQQPVQELRLKAAAMGSKPPAKTYSQSYKQPFRQISGKVCFAYNRGVQCTSYPCKYAHICQECSGRHPKSRCFQKNKQKQGRANNSHKQPTNPNKPIALEK</sequence>
<feature type="region of interest" description="Disordered" evidence="1">
    <location>
        <begin position="414"/>
        <end position="441"/>
    </location>
</feature>
<dbReference type="EMBL" id="VSWD01000009">
    <property type="protein sequence ID" value="KAK3093121.1"/>
    <property type="molecule type" value="Genomic_DNA"/>
</dbReference>
<evidence type="ECO:0000256" key="1">
    <source>
        <dbReference type="SAM" id="MobiDB-lite"/>
    </source>
</evidence>
<feature type="compositionally biased region" description="Polar residues" evidence="1">
    <location>
        <begin position="421"/>
        <end position="434"/>
    </location>
</feature>
<protein>
    <recommendedName>
        <fullName evidence="4">C3H1-type domain-containing protein</fullName>
    </recommendedName>
</protein>
<name>A0AA88XV93_PINIB</name>
<dbReference type="AlphaFoldDB" id="A0AA88XV93"/>
<reference evidence="2" key="1">
    <citation type="submission" date="2019-08" db="EMBL/GenBank/DDBJ databases">
        <title>The improved chromosome-level genome for the pearl oyster Pinctada fucata martensii using PacBio sequencing and Hi-C.</title>
        <authorList>
            <person name="Zheng Z."/>
        </authorList>
    </citation>
    <scope>NUCLEOTIDE SEQUENCE</scope>
    <source>
        <strain evidence="2">ZZ-2019</strain>
        <tissue evidence="2">Adductor muscle</tissue>
    </source>
</reference>
<keyword evidence="3" id="KW-1185">Reference proteome</keyword>
<gene>
    <name evidence="2" type="ORF">FSP39_011334</name>
</gene>
<evidence type="ECO:0008006" key="4">
    <source>
        <dbReference type="Google" id="ProtNLM"/>
    </source>
</evidence>
<feature type="region of interest" description="Disordered" evidence="1">
    <location>
        <begin position="1"/>
        <end position="22"/>
    </location>
</feature>
<evidence type="ECO:0000313" key="2">
    <source>
        <dbReference type="EMBL" id="KAK3093121.1"/>
    </source>
</evidence>
<dbReference type="Proteomes" id="UP001186944">
    <property type="component" value="Unassembled WGS sequence"/>
</dbReference>
<proteinExistence type="predicted"/>
<feature type="compositionally biased region" description="Basic residues" evidence="1">
    <location>
        <begin position="1"/>
        <end position="11"/>
    </location>
</feature>
<comment type="caution">
    <text evidence="2">The sequence shown here is derived from an EMBL/GenBank/DDBJ whole genome shotgun (WGS) entry which is preliminary data.</text>
</comment>
<dbReference type="PANTHER" id="PTHR35558:SF1">
    <property type="entry name" value="ENDONUCLEASE_EXONUCLEASE_PHOSPHATASE DOMAIN-CONTAINING PROTEIN"/>
    <property type="match status" value="1"/>
</dbReference>
<accession>A0AA88XV93</accession>
<organism evidence="2 3">
    <name type="scientific">Pinctada imbricata</name>
    <name type="common">Atlantic pearl-oyster</name>
    <name type="synonym">Pinctada martensii</name>
    <dbReference type="NCBI Taxonomy" id="66713"/>
    <lineage>
        <taxon>Eukaryota</taxon>
        <taxon>Metazoa</taxon>
        <taxon>Spiralia</taxon>
        <taxon>Lophotrochozoa</taxon>
        <taxon>Mollusca</taxon>
        <taxon>Bivalvia</taxon>
        <taxon>Autobranchia</taxon>
        <taxon>Pteriomorphia</taxon>
        <taxon>Pterioida</taxon>
        <taxon>Pterioidea</taxon>
        <taxon>Pteriidae</taxon>
        <taxon>Pinctada</taxon>
    </lineage>
</organism>